<evidence type="ECO:0000259" key="2">
    <source>
        <dbReference type="Pfam" id="PF19573"/>
    </source>
</evidence>
<proteinExistence type="predicted"/>
<dbReference type="Pfam" id="PF19573">
    <property type="entry name" value="DUF6089"/>
    <property type="match status" value="1"/>
</dbReference>
<name>A0ABS0TF10_9FLAO</name>
<feature type="signal peptide" evidence="1">
    <location>
        <begin position="1"/>
        <end position="19"/>
    </location>
</feature>
<keyword evidence="1" id="KW-0732">Signal</keyword>
<dbReference type="RefSeq" id="WP_193711352.1">
    <property type="nucleotide sequence ID" value="NZ_JAEHNY010000003.1"/>
</dbReference>
<protein>
    <recommendedName>
        <fullName evidence="2">DUF6089 domain-containing protein</fullName>
    </recommendedName>
</protein>
<comment type="caution">
    <text evidence="3">The sequence shown here is derived from an EMBL/GenBank/DDBJ whole genome shotgun (WGS) entry which is preliminary data.</text>
</comment>
<dbReference type="InterPro" id="IPR011250">
    <property type="entry name" value="OMP/PagP_B-barrel"/>
</dbReference>
<feature type="domain" description="DUF6089" evidence="2">
    <location>
        <begin position="4"/>
        <end position="232"/>
    </location>
</feature>
<dbReference type="SUPFAM" id="SSF56925">
    <property type="entry name" value="OMPA-like"/>
    <property type="match status" value="1"/>
</dbReference>
<evidence type="ECO:0000313" key="3">
    <source>
        <dbReference type="EMBL" id="MBI6119232.1"/>
    </source>
</evidence>
<accession>A0ABS0TF10</accession>
<organism evidence="3 4">
    <name type="scientific">Salegentibacter maritimus</name>
    <dbReference type="NCBI Taxonomy" id="2794347"/>
    <lineage>
        <taxon>Bacteria</taxon>
        <taxon>Pseudomonadati</taxon>
        <taxon>Bacteroidota</taxon>
        <taxon>Flavobacteriia</taxon>
        <taxon>Flavobacteriales</taxon>
        <taxon>Flavobacteriaceae</taxon>
        <taxon>Salegentibacter</taxon>
    </lineage>
</organism>
<feature type="chain" id="PRO_5046463202" description="DUF6089 domain-containing protein" evidence="1">
    <location>
        <begin position="20"/>
        <end position="234"/>
    </location>
</feature>
<sequence length="234" mass="26611">MRYLLVVVILLIFTPKTQSQTFEAGPYIGGANYIGDVGRTNFVLPNNLVGGALIKWNRSARHAFRFSLLYAEISADDANSNDPRRAKRGYSFTNTIAEASLGLEYNFWSFDLHEGHPQSSPYLYTGITYFRADHLLLNANFPNGELENQGANWDFSIPVIFGYKESITQGIVGALEIGVRYTFTDNLDGSWPEEIFGNRMPEKEFGNRNTNDWYVFTGVNFTFSWGRKPCYSRF</sequence>
<evidence type="ECO:0000256" key="1">
    <source>
        <dbReference type="SAM" id="SignalP"/>
    </source>
</evidence>
<dbReference type="Proteomes" id="UP000635665">
    <property type="component" value="Unassembled WGS sequence"/>
</dbReference>
<reference evidence="3 4" key="1">
    <citation type="submission" date="2020-12" db="EMBL/GenBank/DDBJ databases">
        <title>Salegentibacter orientalis sp. nov., isolated from costal sediment.</title>
        <authorList>
            <person name="Lian F.-B."/>
        </authorList>
    </citation>
    <scope>NUCLEOTIDE SEQUENCE [LARGE SCALE GENOMIC DNA]</scope>
    <source>
        <strain evidence="3 4">F60176</strain>
    </source>
</reference>
<dbReference type="EMBL" id="JAEHNY010000003">
    <property type="protein sequence ID" value="MBI6119232.1"/>
    <property type="molecule type" value="Genomic_DNA"/>
</dbReference>
<dbReference type="InterPro" id="IPR045743">
    <property type="entry name" value="DUF6089"/>
</dbReference>
<gene>
    <name evidence="3" type="ORF">I6U50_04255</name>
</gene>
<evidence type="ECO:0000313" key="4">
    <source>
        <dbReference type="Proteomes" id="UP000635665"/>
    </source>
</evidence>
<keyword evidence="4" id="KW-1185">Reference proteome</keyword>